<comment type="caution">
    <text evidence="1">The sequence shown here is derived from an EMBL/GenBank/DDBJ whole genome shotgun (WGS) entry which is preliminary data.</text>
</comment>
<name>A0A433ZYA1_MORMO</name>
<reference evidence="1 2" key="1">
    <citation type="submission" date="2017-08" db="EMBL/GenBank/DDBJ databases">
        <title>Draft genome sequence of pheromone producing symbiont Morganella morganii, of the female New Zealand grass grub Costelytra giveni.</title>
        <authorList>
            <person name="Laugraud A."/>
            <person name="Young S.D."/>
            <person name="Hurst M.H."/>
        </authorList>
    </citation>
    <scope>NUCLEOTIDE SEQUENCE [LARGE SCALE GENOMIC DNA]</scope>
    <source>
        <strain evidence="1 2">MMsCG</strain>
    </source>
</reference>
<protein>
    <submittedName>
        <fullName evidence="1">Uncharacterized protein</fullName>
    </submittedName>
</protein>
<accession>A0A433ZYA1</accession>
<dbReference type="Proteomes" id="UP000286908">
    <property type="component" value="Unassembled WGS sequence"/>
</dbReference>
<gene>
    <name evidence="1" type="ORF">CKG00_12605</name>
</gene>
<dbReference type="AlphaFoldDB" id="A0A433ZYA1"/>
<organism evidence="1 2">
    <name type="scientific">Morganella morganii</name>
    <name type="common">Proteus morganii</name>
    <dbReference type="NCBI Taxonomy" id="582"/>
    <lineage>
        <taxon>Bacteria</taxon>
        <taxon>Pseudomonadati</taxon>
        <taxon>Pseudomonadota</taxon>
        <taxon>Gammaproteobacteria</taxon>
        <taxon>Enterobacterales</taxon>
        <taxon>Morganellaceae</taxon>
        <taxon>Morganella</taxon>
    </lineage>
</organism>
<sequence length="69" mass="7783">MLSAFFTGHLRNRLNELFSGKIQTPFMNKETTDYTNGGFDFPIHLSNTLNHFVQSKAPNEGARGAYISM</sequence>
<proteinExistence type="predicted"/>
<evidence type="ECO:0000313" key="2">
    <source>
        <dbReference type="Proteomes" id="UP000286908"/>
    </source>
</evidence>
<dbReference type="EMBL" id="NRQY01000001">
    <property type="protein sequence ID" value="RUT67114.1"/>
    <property type="molecule type" value="Genomic_DNA"/>
</dbReference>
<evidence type="ECO:0000313" key="1">
    <source>
        <dbReference type="EMBL" id="RUT67114.1"/>
    </source>
</evidence>